<sequence>MLGSLKFAPVLLGLALAQDVITTDSTTYDVVPTPDAVPVDFLRDVEVPTYTITPGLDSDIIYYASETAIQAAAAQQTESPLSVFPAATVVPINAAGESDQDLASATTTGAPSKRGLDARSACAPQATISNLYNVNVDSFSAFVADPTIASVASAAPAPSGYFNTFTNAQGASSAYAYLGYATVNGGKTGYDVNWCASKCNAINGCLSFNIYFERDPVLEPGSGCTNPAAFANLKCSFWGSALDLSTATNKGQWRSSFQVGVAGSNGYTSYKVGGPIAGWDAPQSLKTSAMNAPVRDCAGTWTYMGFKLFQSGPFDPNICSAACNAQTAYNLAHPPSTGKASKCAAFGTYILTMTNKTGSYQQGQMCTMYTSNWDKQYAVNNVAYDDSIGAKYTYSYSFFYSRPDIQPICKSDINYLISSGSDFCTSLIGYSAPTVTSTVTVTPDVATDLETTTVSTSTQLITSNPTATITADFQWRKRDASNDSVLAQTEATGVLSNVVNVQTVANVPANSAVVLGSFVATVSLSNGTVPTDAPSNIIAKRGVLTARAARAAIATPASVASWPLSRLSEACSDVATGTFSVSTTTTLPTVTTTVYASAVATTTLQACVVPSQLADYKAFTPIWGAWNGDSVGDAGSAAYGSETTLQIPFAMTIGGQSSNVITVGTNGYLKIGNTVRLTAFADQGDGLYIYSGNNGVFYRITGEAGSRAIVFSWYAGTLAWGHQQNHFTITYFEDRPGQVQYKYYDVVQDPGPSAHAEVVINGASTSIVYSGNYFQPGQQISISAPDASHVTFSSSMHDRASCCTKRYWHSCTEFQPPKRP</sequence>
<evidence type="ECO:0008006" key="4">
    <source>
        <dbReference type="Google" id="ProtNLM"/>
    </source>
</evidence>
<organism evidence="2 3">
    <name type="scientific">Aureobasidium melanogenum</name>
    <name type="common">Aureobasidium pullulans var. melanogenum</name>
    <dbReference type="NCBI Taxonomy" id="46634"/>
    <lineage>
        <taxon>Eukaryota</taxon>
        <taxon>Fungi</taxon>
        <taxon>Dikarya</taxon>
        <taxon>Ascomycota</taxon>
        <taxon>Pezizomycotina</taxon>
        <taxon>Dothideomycetes</taxon>
        <taxon>Dothideomycetidae</taxon>
        <taxon>Dothideales</taxon>
        <taxon>Saccotheciaceae</taxon>
        <taxon>Aureobasidium</taxon>
    </lineage>
</organism>
<reference evidence="2" key="2">
    <citation type="submission" date="2021-08" db="EMBL/GenBank/DDBJ databases">
        <authorList>
            <person name="Gostincar C."/>
            <person name="Sun X."/>
            <person name="Song Z."/>
            <person name="Gunde-Cimerman N."/>
        </authorList>
    </citation>
    <scope>NUCLEOTIDE SEQUENCE</scope>
    <source>
        <strain evidence="2">EXF-9911</strain>
    </source>
</reference>
<keyword evidence="1" id="KW-0732">Signal</keyword>
<evidence type="ECO:0000256" key="1">
    <source>
        <dbReference type="SAM" id="SignalP"/>
    </source>
</evidence>
<name>A0A9P8E4H1_AURME</name>
<dbReference type="EMBL" id="JAHFXF010000917">
    <property type="protein sequence ID" value="KAG9681038.1"/>
    <property type="molecule type" value="Genomic_DNA"/>
</dbReference>
<proteinExistence type="predicted"/>
<gene>
    <name evidence="2" type="ORF">KCU76_g14758</name>
</gene>
<reference evidence="2" key="1">
    <citation type="journal article" date="2021" name="J Fungi (Basel)">
        <title>Virulence traits and population genomics of the black yeast Aureobasidium melanogenum.</title>
        <authorList>
            <person name="Cernosa A."/>
            <person name="Sun X."/>
            <person name="Gostincar C."/>
            <person name="Fang C."/>
            <person name="Gunde-Cimerman N."/>
            <person name="Song Z."/>
        </authorList>
    </citation>
    <scope>NUCLEOTIDE SEQUENCE</scope>
    <source>
        <strain evidence="2">EXF-9911</strain>
    </source>
</reference>
<dbReference type="AlphaFoldDB" id="A0A9P8E4H1"/>
<dbReference type="OrthoDB" id="271448at2759"/>
<feature type="signal peptide" evidence="1">
    <location>
        <begin position="1"/>
        <end position="17"/>
    </location>
</feature>
<dbReference type="Proteomes" id="UP000779574">
    <property type="component" value="Unassembled WGS sequence"/>
</dbReference>
<feature type="chain" id="PRO_5040292927" description="Carbohydrate-binding-like protein" evidence="1">
    <location>
        <begin position="18"/>
        <end position="820"/>
    </location>
</feature>
<feature type="non-terminal residue" evidence="2">
    <location>
        <position position="820"/>
    </location>
</feature>
<dbReference type="PANTHER" id="PTHR36578:SF1">
    <property type="entry name" value="APPLE DOMAIN-CONTAINING PROTEIN"/>
    <property type="match status" value="1"/>
</dbReference>
<evidence type="ECO:0000313" key="2">
    <source>
        <dbReference type="EMBL" id="KAG9681038.1"/>
    </source>
</evidence>
<evidence type="ECO:0000313" key="3">
    <source>
        <dbReference type="Proteomes" id="UP000779574"/>
    </source>
</evidence>
<accession>A0A9P8E4H1</accession>
<protein>
    <recommendedName>
        <fullName evidence="4">Carbohydrate-binding-like protein</fullName>
    </recommendedName>
</protein>
<dbReference type="PANTHER" id="PTHR36578">
    <property type="entry name" value="CHROMOSOME 15, WHOLE GENOME SHOTGUN SEQUENCE"/>
    <property type="match status" value="1"/>
</dbReference>
<comment type="caution">
    <text evidence="2">The sequence shown here is derived from an EMBL/GenBank/DDBJ whole genome shotgun (WGS) entry which is preliminary data.</text>
</comment>